<feature type="region of interest" description="Disordered" evidence="8">
    <location>
        <begin position="609"/>
        <end position="638"/>
    </location>
</feature>
<dbReference type="GO" id="GO:0005524">
    <property type="term" value="F:ATP binding"/>
    <property type="evidence" value="ECO:0007669"/>
    <property type="project" value="UniProtKB-KW"/>
</dbReference>
<keyword evidence="6" id="KW-0539">Nucleus</keyword>
<accession>A0AAX6FRH3</accession>
<evidence type="ECO:0000256" key="1">
    <source>
        <dbReference type="ARBA" id="ARBA00004123"/>
    </source>
</evidence>
<reference evidence="9" key="1">
    <citation type="journal article" date="2023" name="GigaByte">
        <title>Genome assembly of the bearded iris, Iris pallida Lam.</title>
        <authorList>
            <person name="Bruccoleri R.E."/>
            <person name="Oakeley E.J."/>
            <person name="Faust A.M.E."/>
            <person name="Altorfer M."/>
            <person name="Dessus-Babus S."/>
            <person name="Burckhardt D."/>
            <person name="Oertli M."/>
            <person name="Naumann U."/>
            <person name="Petersen F."/>
            <person name="Wong J."/>
        </authorList>
    </citation>
    <scope>NUCLEOTIDE SEQUENCE</scope>
    <source>
        <strain evidence="9">GSM-AAB239-AS_SAM_17_03QT</strain>
    </source>
</reference>
<dbReference type="Pfam" id="PF03215">
    <property type="entry name" value="Rad17"/>
    <property type="match status" value="1"/>
</dbReference>
<evidence type="ECO:0000256" key="4">
    <source>
        <dbReference type="ARBA" id="ARBA00022763"/>
    </source>
</evidence>
<keyword evidence="3" id="KW-0547">Nucleotide-binding</keyword>
<dbReference type="GO" id="GO:0003689">
    <property type="term" value="F:DNA clamp loader activity"/>
    <property type="evidence" value="ECO:0007669"/>
    <property type="project" value="TreeGrafter"/>
</dbReference>
<dbReference type="CDD" id="cd18140">
    <property type="entry name" value="HLD_clamp_RFC"/>
    <property type="match status" value="1"/>
</dbReference>
<feature type="compositionally biased region" description="Acidic residues" evidence="8">
    <location>
        <begin position="626"/>
        <end position="638"/>
    </location>
</feature>
<evidence type="ECO:0000313" key="10">
    <source>
        <dbReference type="Proteomes" id="UP001140949"/>
    </source>
</evidence>
<dbReference type="GO" id="GO:0033314">
    <property type="term" value="P:mitotic DNA replication checkpoint signaling"/>
    <property type="evidence" value="ECO:0007669"/>
    <property type="project" value="TreeGrafter"/>
</dbReference>
<comment type="caution">
    <text evidence="9">The sequence shown here is derived from an EMBL/GenBank/DDBJ whole genome shotgun (WGS) entry which is preliminary data.</text>
</comment>
<evidence type="ECO:0000313" key="9">
    <source>
        <dbReference type="EMBL" id="KAJ6818940.1"/>
    </source>
</evidence>
<evidence type="ECO:0000256" key="5">
    <source>
        <dbReference type="ARBA" id="ARBA00022840"/>
    </source>
</evidence>
<dbReference type="FunFam" id="3.40.50.300:FF:001661">
    <property type="entry name" value="RAD17 checkpoint clamp loader component"/>
    <property type="match status" value="1"/>
</dbReference>
<evidence type="ECO:0000256" key="2">
    <source>
        <dbReference type="ARBA" id="ARBA00006168"/>
    </source>
</evidence>
<sequence>MGKRKPLVAVEEKEESERSRRATSRSRPRRPSPPSASFSAARKRSRGGSRSRPRPFPQPRQQGDEDGEVNLDMLSEDFYERRRDCRPGLLYKGMQEMWIDKHKPHSVTELAVHKKKVEEVKNWLEERVITSEKGVGSNALLITGQAGVGKSAAIHLIAEQLGADIYEWTTPIPTLWQEHVHNTNSGLCYMSKLDEFEAFTEKIRKYTLLHLSYVGGSRKPVIVLIDDLPMTNGKAAFVRLCKCLTTLARSTQVPTVILITEHQLTESVNSSMHYWEELVSSLEKVGAHKVSFNPPTVSLIKKTLSRICQEESCAVNIECLDQVARASGGDIRNAITSLQYLSLTMKHNFPLPASPPTSIHFEEHLDKPRLLSSPSLTRDEDQHIGTSLPYGRDETLSLFHALGKFLHNKRWTIDGFAPRHDSLVLQEKFRRNPLKMDSPEKILFQAHGQARRITDFLHENVLDFISDGAIDDVSLVTSYLCDADFLLASSTSPAWSCLTPEMFGFQSMVQSIAASVAARGVLFGNSHPSPSRWHTIRSPRLWQVEKSLMHNEKNITVERHEGAACNGYNFCDTSQTVYEYGARIQCLRSQTPTFHQSHHEKLLQYNKGEHHDSGQIDSNNSGGNSDLEESSEDEIEDW</sequence>
<dbReference type="InterPro" id="IPR027417">
    <property type="entry name" value="P-loop_NTPase"/>
</dbReference>
<dbReference type="PANTHER" id="PTHR12172:SF0">
    <property type="entry name" value="CELL CYCLE CHECKPOINT PROTEIN RAD17"/>
    <property type="match status" value="1"/>
</dbReference>
<comment type="similarity">
    <text evidence="2">Belongs to the rad17/RAD24 family.</text>
</comment>
<dbReference type="AlphaFoldDB" id="A0AAX6FRH3"/>
<evidence type="ECO:0000256" key="6">
    <source>
        <dbReference type="ARBA" id="ARBA00023242"/>
    </source>
</evidence>
<feature type="compositionally biased region" description="Basic residues" evidence="8">
    <location>
        <begin position="41"/>
        <end position="53"/>
    </location>
</feature>
<dbReference type="Gene3D" id="1.10.8.60">
    <property type="match status" value="1"/>
</dbReference>
<dbReference type="InterPro" id="IPR004582">
    <property type="entry name" value="Checkpoint_prot_Rad17_Rad24"/>
</dbReference>
<proteinExistence type="inferred from homology"/>
<reference evidence="9" key="2">
    <citation type="submission" date="2023-04" db="EMBL/GenBank/DDBJ databases">
        <authorList>
            <person name="Bruccoleri R.E."/>
            <person name="Oakeley E.J."/>
            <person name="Faust A.-M."/>
            <person name="Dessus-Babus S."/>
            <person name="Altorfer M."/>
            <person name="Burckhardt D."/>
            <person name="Oertli M."/>
            <person name="Naumann U."/>
            <person name="Petersen F."/>
            <person name="Wong J."/>
        </authorList>
    </citation>
    <scope>NUCLEOTIDE SEQUENCE</scope>
    <source>
        <strain evidence="9">GSM-AAB239-AS_SAM_17_03QT</strain>
        <tissue evidence="9">Leaf</tissue>
    </source>
</reference>
<gene>
    <name evidence="9" type="ORF">M6B38_404405</name>
</gene>
<keyword evidence="10" id="KW-1185">Reference proteome</keyword>
<dbReference type="SUPFAM" id="SSF52540">
    <property type="entry name" value="P-loop containing nucleoside triphosphate hydrolases"/>
    <property type="match status" value="1"/>
</dbReference>
<dbReference type="EMBL" id="JANAVB010026799">
    <property type="protein sequence ID" value="KAJ6818940.1"/>
    <property type="molecule type" value="Genomic_DNA"/>
</dbReference>
<comment type="subcellular location">
    <subcellularLocation>
        <location evidence="1">Nucleus</location>
    </subcellularLocation>
</comment>
<organism evidence="9 10">
    <name type="scientific">Iris pallida</name>
    <name type="common">Sweet iris</name>
    <dbReference type="NCBI Taxonomy" id="29817"/>
    <lineage>
        <taxon>Eukaryota</taxon>
        <taxon>Viridiplantae</taxon>
        <taxon>Streptophyta</taxon>
        <taxon>Embryophyta</taxon>
        <taxon>Tracheophyta</taxon>
        <taxon>Spermatophyta</taxon>
        <taxon>Magnoliopsida</taxon>
        <taxon>Liliopsida</taxon>
        <taxon>Asparagales</taxon>
        <taxon>Iridaceae</taxon>
        <taxon>Iridoideae</taxon>
        <taxon>Irideae</taxon>
        <taxon>Iris</taxon>
    </lineage>
</organism>
<evidence type="ECO:0000256" key="7">
    <source>
        <dbReference type="ARBA" id="ARBA00023306"/>
    </source>
</evidence>
<dbReference type="GO" id="GO:0006281">
    <property type="term" value="P:DNA repair"/>
    <property type="evidence" value="ECO:0007669"/>
    <property type="project" value="InterPro"/>
</dbReference>
<dbReference type="Proteomes" id="UP001140949">
    <property type="component" value="Unassembled WGS sequence"/>
</dbReference>
<dbReference type="GO" id="GO:0003682">
    <property type="term" value="F:chromatin binding"/>
    <property type="evidence" value="ECO:0007669"/>
    <property type="project" value="TreeGrafter"/>
</dbReference>
<keyword evidence="4" id="KW-0227">DNA damage</keyword>
<protein>
    <submittedName>
        <fullName evidence="9">Cell cycle checkpoint protein RAD17 isoform X3</fullName>
    </submittedName>
</protein>
<evidence type="ECO:0000256" key="8">
    <source>
        <dbReference type="SAM" id="MobiDB-lite"/>
    </source>
</evidence>
<feature type="compositionally biased region" description="Basic residues" evidence="8">
    <location>
        <begin position="21"/>
        <end position="30"/>
    </location>
</feature>
<keyword evidence="5" id="KW-0067">ATP-binding</keyword>
<dbReference type="PANTHER" id="PTHR12172">
    <property type="entry name" value="CELL CYCLE CHECKPOINT PROTEIN RAD17"/>
    <property type="match status" value="1"/>
</dbReference>
<dbReference type="GO" id="GO:0000077">
    <property type="term" value="P:DNA damage checkpoint signaling"/>
    <property type="evidence" value="ECO:0007669"/>
    <property type="project" value="TreeGrafter"/>
</dbReference>
<keyword evidence="7" id="KW-0131">Cell cycle</keyword>
<evidence type="ECO:0000256" key="3">
    <source>
        <dbReference type="ARBA" id="ARBA00022741"/>
    </source>
</evidence>
<feature type="compositionally biased region" description="Low complexity" evidence="8">
    <location>
        <begin position="615"/>
        <end position="625"/>
    </location>
</feature>
<name>A0AAX6FRH3_IRIPA</name>
<dbReference type="GO" id="GO:0005634">
    <property type="term" value="C:nucleus"/>
    <property type="evidence" value="ECO:0007669"/>
    <property type="project" value="UniProtKB-SubCell"/>
</dbReference>
<feature type="region of interest" description="Disordered" evidence="8">
    <location>
        <begin position="1"/>
        <end position="69"/>
    </location>
</feature>
<dbReference type="Gene3D" id="3.40.50.300">
    <property type="entry name" value="P-loop containing nucleotide triphosphate hydrolases"/>
    <property type="match status" value="1"/>
</dbReference>
<dbReference type="InterPro" id="IPR047854">
    <property type="entry name" value="RFC_lid"/>
</dbReference>